<organism evidence="1 2">
    <name type="scientific">Dreissena polymorpha</name>
    <name type="common">Zebra mussel</name>
    <name type="synonym">Mytilus polymorpha</name>
    <dbReference type="NCBI Taxonomy" id="45954"/>
    <lineage>
        <taxon>Eukaryota</taxon>
        <taxon>Metazoa</taxon>
        <taxon>Spiralia</taxon>
        <taxon>Lophotrochozoa</taxon>
        <taxon>Mollusca</taxon>
        <taxon>Bivalvia</taxon>
        <taxon>Autobranchia</taxon>
        <taxon>Heteroconchia</taxon>
        <taxon>Euheterodonta</taxon>
        <taxon>Imparidentia</taxon>
        <taxon>Neoheterodontei</taxon>
        <taxon>Myida</taxon>
        <taxon>Dreissenoidea</taxon>
        <taxon>Dreissenidae</taxon>
        <taxon>Dreissena</taxon>
    </lineage>
</organism>
<dbReference type="EMBL" id="JAIWYP010000005">
    <property type="protein sequence ID" value="KAH3827296.1"/>
    <property type="molecule type" value="Genomic_DNA"/>
</dbReference>
<proteinExistence type="predicted"/>
<evidence type="ECO:0000313" key="1">
    <source>
        <dbReference type="EMBL" id="KAH3827296.1"/>
    </source>
</evidence>
<dbReference type="Proteomes" id="UP000828390">
    <property type="component" value="Unassembled WGS sequence"/>
</dbReference>
<name>A0A9D4H0U3_DREPO</name>
<reference evidence="1" key="2">
    <citation type="submission" date="2020-11" db="EMBL/GenBank/DDBJ databases">
        <authorList>
            <person name="McCartney M.A."/>
            <person name="Auch B."/>
            <person name="Kono T."/>
            <person name="Mallez S."/>
            <person name="Becker A."/>
            <person name="Gohl D.M."/>
            <person name="Silverstein K.A.T."/>
            <person name="Koren S."/>
            <person name="Bechman K.B."/>
            <person name="Herman A."/>
            <person name="Abrahante J.E."/>
            <person name="Garbe J."/>
        </authorList>
    </citation>
    <scope>NUCLEOTIDE SEQUENCE</scope>
    <source>
        <strain evidence="1">Duluth1</strain>
        <tissue evidence="1">Whole animal</tissue>
    </source>
</reference>
<evidence type="ECO:0000313" key="2">
    <source>
        <dbReference type="Proteomes" id="UP000828390"/>
    </source>
</evidence>
<protein>
    <submittedName>
        <fullName evidence="1">Uncharacterized protein</fullName>
    </submittedName>
</protein>
<dbReference type="AlphaFoldDB" id="A0A9D4H0U3"/>
<sequence>MTSVRQYEGDEAIERRRQCDNAIVRNTMTTVRQFDDDSATIQWRQCDSTIATMRKCDSA</sequence>
<comment type="caution">
    <text evidence="1">The sequence shown here is derived from an EMBL/GenBank/DDBJ whole genome shotgun (WGS) entry which is preliminary data.</text>
</comment>
<reference evidence="1" key="1">
    <citation type="journal article" date="2019" name="bioRxiv">
        <title>The Genome of the Zebra Mussel, Dreissena polymorpha: A Resource for Invasive Species Research.</title>
        <authorList>
            <person name="McCartney M.A."/>
            <person name="Auch B."/>
            <person name="Kono T."/>
            <person name="Mallez S."/>
            <person name="Zhang Y."/>
            <person name="Obille A."/>
            <person name="Becker A."/>
            <person name="Abrahante J.E."/>
            <person name="Garbe J."/>
            <person name="Badalamenti J.P."/>
            <person name="Herman A."/>
            <person name="Mangelson H."/>
            <person name="Liachko I."/>
            <person name="Sullivan S."/>
            <person name="Sone E.D."/>
            <person name="Koren S."/>
            <person name="Silverstein K.A.T."/>
            <person name="Beckman K.B."/>
            <person name="Gohl D.M."/>
        </authorList>
    </citation>
    <scope>NUCLEOTIDE SEQUENCE</scope>
    <source>
        <strain evidence="1">Duluth1</strain>
        <tissue evidence="1">Whole animal</tissue>
    </source>
</reference>
<gene>
    <name evidence="1" type="ORF">DPMN_129227</name>
</gene>
<keyword evidence="2" id="KW-1185">Reference proteome</keyword>
<accession>A0A9D4H0U3</accession>